<comment type="caution">
    <text evidence="5">The sequence shown here is derived from an EMBL/GenBank/DDBJ whole genome shotgun (WGS) entry which is preliminary data.</text>
</comment>
<evidence type="ECO:0000259" key="4">
    <source>
        <dbReference type="PROSITE" id="PS50097"/>
    </source>
</evidence>
<dbReference type="RefSeq" id="XP_067919095.1">
    <property type="nucleotide sequence ID" value="XM_068068931.1"/>
</dbReference>
<evidence type="ECO:0000256" key="3">
    <source>
        <dbReference type="SAM" id="MobiDB-lite"/>
    </source>
</evidence>
<dbReference type="Gene3D" id="2.120.10.80">
    <property type="entry name" value="Kelch-type beta propeller"/>
    <property type="match status" value="3"/>
</dbReference>
<feature type="compositionally biased region" description="Low complexity" evidence="3">
    <location>
        <begin position="264"/>
        <end position="273"/>
    </location>
</feature>
<protein>
    <submittedName>
        <fullName evidence="5">Kelch repeat protein</fullName>
    </submittedName>
</protein>
<feature type="region of interest" description="Disordered" evidence="3">
    <location>
        <begin position="243"/>
        <end position="273"/>
    </location>
</feature>
<dbReference type="SMART" id="SM00225">
    <property type="entry name" value="BTB"/>
    <property type="match status" value="1"/>
</dbReference>
<gene>
    <name evidence="5" type="ORF">CSUI_008807</name>
</gene>
<keyword evidence="1" id="KW-0880">Kelch repeat</keyword>
<organism evidence="5 6">
    <name type="scientific">Cystoisospora suis</name>
    <dbReference type="NCBI Taxonomy" id="483139"/>
    <lineage>
        <taxon>Eukaryota</taxon>
        <taxon>Sar</taxon>
        <taxon>Alveolata</taxon>
        <taxon>Apicomplexa</taxon>
        <taxon>Conoidasida</taxon>
        <taxon>Coccidia</taxon>
        <taxon>Eucoccidiorida</taxon>
        <taxon>Eimeriorina</taxon>
        <taxon>Sarcocystidae</taxon>
        <taxon>Cystoisospora</taxon>
    </lineage>
</organism>
<evidence type="ECO:0000256" key="1">
    <source>
        <dbReference type="ARBA" id="ARBA00022441"/>
    </source>
</evidence>
<dbReference type="Pfam" id="PF24681">
    <property type="entry name" value="Kelch_KLHDC2_KLHL20_DRC7"/>
    <property type="match status" value="2"/>
</dbReference>
<dbReference type="SUPFAM" id="SSF50965">
    <property type="entry name" value="Galactose oxidase, central domain"/>
    <property type="match status" value="2"/>
</dbReference>
<feature type="compositionally biased region" description="Polar residues" evidence="3">
    <location>
        <begin position="36"/>
        <end position="45"/>
    </location>
</feature>
<feature type="compositionally biased region" description="Gly residues" evidence="3">
    <location>
        <begin position="643"/>
        <end position="652"/>
    </location>
</feature>
<evidence type="ECO:0000313" key="6">
    <source>
        <dbReference type="Proteomes" id="UP000221165"/>
    </source>
</evidence>
<keyword evidence="2" id="KW-0677">Repeat</keyword>
<evidence type="ECO:0000256" key="2">
    <source>
        <dbReference type="ARBA" id="ARBA00022737"/>
    </source>
</evidence>
<evidence type="ECO:0000313" key="5">
    <source>
        <dbReference type="EMBL" id="PHJ17373.1"/>
    </source>
</evidence>
<dbReference type="PANTHER" id="PTHR46647:SF1">
    <property type="entry name" value="RAB9 EFFECTOR PROTEIN WITH KELCH MOTIFS"/>
    <property type="match status" value="1"/>
</dbReference>
<dbReference type="EMBL" id="MIGC01005037">
    <property type="protein sequence ID" value="PHJ17373.1"/>
    <property type="molecule type" value="Genomic_DNA"/>
</dbReference>
<feature type="compositionally biased region" description="Low complexity" evidence="3">
    <location>
        <begin position="291"/>
        <end position="308"/>
    </location>
</feature>
<feature type="compositionally biased region" description="Low complexity" evidence="3">
    <location>
        <begin position="593"/>
        <end position="614"/>
    </location>
</feature>
<dbReference type="AlphaFoldDB" id="A0A2C6KLV4"/>
<feature type="compositionally biased region" description="Basic and acidic residues" evidence="3">
    <location>
        <begin position="312"/>
        <end position="321"/>
    </location>
</feature>
<name>A0A2C6KLV4_9APIC</name>
<feature type="compositionally biased region" description="Acidic residues" evidence="3">
    <location>
        <begin position="24"/>
        <end position="35"/>
    </location>
</feature>
<dbReference type="PANTHER" id="PTHR46647">
    <property type="entry name" value="RAB9 EFFECTOR PROTEIN WITH KELCH MOTIFS"/>
    <property type="match status" value="1"/>
</dbReference>
<dbReference type="InterPro" id="IPR052124">
    <property type="entry name" value="Rab9_kelch_effector"/>
</dbReference>
<dbReference type="SUPFAM" id="SSF117281">
    <property type="entry name" value="Kelch motif"/>
    <property type="match status" value="1"/>
</dbReference>
<reference evidence="5 6" key="1">
    <citation type="journal article" date="2017" name="Int. J. Parasitol.">
        <title>The genome of the protozoan parasite Cystoisospora suis and a reverse vaccinology approach to identify vaccine candidates.</title>
        <authorList>
            <person name="Palmieri N."/>
            <person name="Shrestha A."/>
            <person name="Ruttkowski B."/>
            <person name="Beck T."/>
            <person name="Vogl C."/>
            <person name="Tomley F."/>
            <person name="Blake D.P."/>
            <person name="Joachim A."/>
        </authorList>
    </citation>
    <scope>NUCLEOTIDE SEQUENCE [LARGE SCALE GENOMIC DNA]</scope>
    <source>
        <strain evidence="5 6">Wien I</strain>
    </source>
</reference>
<dbReference type="Proteomes" id="UP000221165">
    <property type="component" value="Unassembled WGS sequence"/>
</dbReference>
<dbReference type="InterPro" id="IPR011333">
    <property type="entry name" value="SKP1/BTB/POZ_sf"/>
</dbReference>
<dbReference type="CDD" id="cd18186">
    <property type="entry name" value="BTB_POZ_ZBTB_KLHL-like"/>
    <property type="match status" value="1"/>
</dbReference>
<keyword evidence="6" id="KW-1185">Reference proteome</keyword>
<dbReference type="InterPro" id="IPR011043">
    <property type="entry name" value="Gal_Oxase/kelch_b-propeller"/>
</dbReference>
<feature type="compositionally biased region" description="Low complexity" evidence="3">
    <location>
        <begin position="657"/>
        <end position="668"/>
    </location>
</feature>
<dbReference type="InterPro" id="IPR015915">
    <property type="entry name" value="Kelch-typ_b-propeller"/>
</dbReference>
<sequence length="825" mass="88203">MLSSVFGGEGAGGSERRARCPSPELEEHEGGESDNDGTTSSRQNRPSSLSENPSSPTSTQGSPGDSSSLQGTSPLPTSKPPQDGSESHLATRASAHSEVLAAQTSQSGKSSTTGGGVQPEDTGSACLSSLQHPPEKAHTSGRLGSSGITSICDPSLPLCDSTSNTDALSSSSSSSSAIQEEENNNLPREGGGKSSFPVSCYSFTSSTTTATPARHSFLPYLSSGSGSSSTSFGANMRQQTVISQQGTATTTTAATVEENSAHDTTTITTSTTTTTFSSRRWNSLGALLSSSSSSSSSLNSPSSSPPQSDGHVMNHPDDKRPPYSWIHPEISKSPGPRAAHSCDVIGTKLFLFGGWNGKCALGDLYVFDTQKLRWYHIKQDPETCGRPPKARNNHATATVGDKIFIHGGHDGTQWLSDLHILDTTPAHAGKYTGLVWTSPQFTGWKPCPRACHSLTRVNEKLYLYGGFDGHECFQDLDILDLETMAWIRPAISGKKPKARNAHTMTAVGTKLVLCGGHSGKTHITDVHVFDTATLSWSEPEIRGFPPPALRGHTANLIGHKIFLFGGFDGKSRTNEVYILDTRTRSWLLVPDVSSPSSSSSSSSPFSYSQSGESSAITSSRLATKRTSETAQEGDEDGHSRGSMCGGARGGGMTSLRTSTTGASTSCSSTHRRVISPPPPARQSHSAALVGNRKVFVFGGFDGFRWLNDLYILDTSHFEEDVLHESTVRQFVENMRTLVNSPDFSDIVLVVEGRDICAHKCILAANCEFFRQMFAGNMMESRQSHITIPGWSYDAYIAMIEFLYTGKLSDTRTHVACEVGRHRCRG</sequence>
<dbReference type="InterPro" id="IPR000210">
    <property type="entry name" value="BTB/POZ_dom"/>
</dbReference>
<dbReference type="OrthoDB" id="10251809at2759"/>
<feature type="region of interest" description="Disordered" evidence="3">
    <location>
        <begin position="161"/>
        <end position="193"/>
    </location>
</feature>
<dbReference type="Gene3D" id="3.30.710.10">
    <property type="entry name" value="Potassium Channel Kv1.1, Chain A"/>
    <property type="match status" value="1"/>
</dbReference>
<feature type="compositionally biased region" description="Low complexity" evidence="3">
    <location>
        <begin position="46"/>
        <end position="68"/>
    </location>
</feature>
<dbReference type="GeneID" id="94432142"/>
<dbReference type="SUPFAM" id="SSF54695">
    <property type="entry name" value="POZ domain"/>
    <property type="match status" value="1"/>
</dbReference>
<feature type="region of interest" description="Disordered" evidence="3">
    <location>
        <begin position="291"/>
        <end position="338"/>
    </location>
</feature>
<dbReference type="PROSITE" id="PS50097">
    <property type="entry name" value="BTB"/>
    <property type="match status" value="1"/>
</dbReference>
<feature type="domain" description="BTB" evidence="4">
    <location>
        <begin position="744"/>
        <end position="811"/>
    </location>
</feature>
<proteinExistence type="predicted"/>
<feature type="region of interest" description="Disordered" evidence="3">
    <location>
        <begin position="591"/>
        <end position="685"/>
    </location>
</feature>
<feature type="compositionally biased region" description="Low complexity" evidence="3">
    <location>
        <begin position="103"/>
        <end position="112"/>
    </location>
</feature>
<dbReference type="VEuPathDB" id="ToxoDB:CSUI_008807"/>
<accession>A0A2C6KLV4</accession>
<feature type="region of interest" description="Disordered" evidence="3">
    <location>
        <begin position="1"/>
        <end position="148"/>
    </location>
</feature>
<dbReference type="Pfam" id="PF00651">
    <property type="entry name" value="BTB"/>
    <property type="match status" value="1"/>
</dbReference>